<dbReference type="Pfam" id="PF06021">
    <property type="entry name" value="Gly_acyl_tr_N"/>
    <property type="match status" value="1"/>
</dbReference>
<name>A0AAV2IIC0_LYMST</name>
<dbReference type="Proteomes" id="UP001497497">
    <property type="component" value="Unassembled WGS sequence"/>
</dbReference>
<gene>
    <name evidence="3" type="ORF">GSLYS_00018844001</name>
</gene>
<dbReference type="AlphaFoldDB" id="A0AAV2IIC0"/>
<reference evidence="3 4" key="1">
    <citation type="submission" date="2024-04" db="EMBL/GenBank/DDBJ databases">
        <authorList>
            <consortium name="Genoscope - CEA"/>
            <person name="William W."/>
        </authorList>
    </citation>
    <scope>NUCLEOTIDE SEQUENCE [LARGE SCALE GENOMIC DNA]</scope>
</reference>
<evidence type="ECO:0000313" key="4">
    <source>
        <dbReference type="Proteomes" id="UP001497497"/>
    </source>
</evidence>
<dbReference type="InterPro" id="IPR016181">
    <property type="entry name" value="Acyl_CoA_acyltransferase"/>
</dbReference>
<organism evidence="3 4">
    <name type="scientific">Lymnaea stagnalis</name>
    <name type="common">Great pond snail</name>
    <name type="synonym">Helix stagnalis</name>
    <dbReference type="NCBI Taxonomy" id="6523"/>
    <lineage>
        <taxon>Eukaryota</taxon>
        <taxon>Metazoa</taxon>
        <taxon>Spiralia</taxon>
        <taxon>Lophotrochozoa</taxon>
        <taxon>Mollusca</taxon>
        <taxon>Gastropoda</taxon>
        <taxon>Heterobranchia</taxon>
        <taxon>Euthyneura</taxon>
        <taxon>Panpulmonata</taxon>
        <taxon>Hygrophila</taxon>
        <taxon>Lymnaeoidea</taxon>
        <taxon>Lymnaeidae</taxon>
        <taxon>Lymnaea</taxon>
    </lineage>
</organism>
<comment type="caution">
    <text evidence="3">The sequence shown here is derived from an EMBL/GenBank/DDBJ whole genome shotgun (WGS) entry which is preliminary data.</text>
</comment>
<accession>A0AAV2IIC0</accession>
<evidence type="ECO:0000259" key="2">
    <source>
        <dbReference type="PROSITE" id="PS51186"/>
    </source>
</evidence>
<sequence>MSVMFQTLTLEETQELRWELHSQLPGSAKIYYILCNHLEDLLTGFEVIVDQWPLWNCLILRSKTPDSVPSYFKNYYMCHTRSIKDFKFFIQRPCVVDWKKPAIFTGVPYDVVGLIQEKGRRELGEVTSVEHRFMYAWMKPDPPEPAVVPEHLKLTVLKREHAETVCDHWKHYRTNDGLVEYFRQVIENFDSSAIVTKEGRLVAYICMQYNGAMANLFVDPEFHGDNLGVVLLRDLTRKLLDKNLTVYGFIKTKDASFITTCQSIGFSWVPQGSMSWVHYRPLNITPNSGIPKIPSTSKITGGSGEGTVYEKDLFLNALPLSCNECSGIPAIGKSACVHVSLS</sequence>
<dbReference type="Pfam" id="PF08445">
    <property type="entry name" value="FR47"/>
    <property type="match status" value="1"/>
</dbReference>
<comment type="similarity">
    <text evidence="1">Belongs to the glycine N-acyltransferase family.</text>
</comment>
<dbReference type="PROSITE" id="PS51186">
    <property type="entry name" value="GNAT"/>
    <property type="match status" value="1"/>
</dbReference>
<keyword evidence="1" id="KW-0012">Acyltransferase</keyword>
<dbReference type="InterPro" id="IPR000182">
    <property type="entry name" value="GNAT_dom"/>
</dbReference>
<keyword evidence="4" id="KW-1185">Reference proteome</keyword>
<dbReference type="SUPFAM" id="SSF55729">
    <property type="entry name" value="Acyl-CoA N-acyltransferases (Nat)"/>
    <property type="match status" value="1"/>
</dbReference>
<dbReference type="InterPro" id="IPR010313">
    <property type="entry name" value="Glycine_N-acyltransferase"/>
</dbReference>
<dbReference type="EC" id="2.3.1.-" evidence="1"/>
<feature type="domain" description="N-acetyltransferase" evidence="2">
    <location>
        <begin position="152"/>
        <end position="285"/>
    </location>
</feature>
<keyword evidence="1" id="KW-0808">Transferase</keyword>
<proteinExistence type="inferred from homology"/>
<dbReference type="GO" id="GO:0047961">
    <property type="term" value="F:glycine N-acyltransferase activity"/>
    <property type="evidence" value="ECO:0007669"/>
    <property type="project" value="InterPro"/>
</dbReference>
<dbReference type="GO" id="GO:0005739">
    <property type="term" value="C:mitochondrion"/>
    <property type="evidence" value="ECO:0007669"/>
    <property type="project" value="InterPro"/>
</dbReference>
<protein>
    <recommendedName>
        <fullName evidence="1">Glycine N-acyltransferase-like protein</fullName>
        <ecNumber evidence="1">2.3.1.-</ecNumber>
    </recommendedName>
</protein>
<dbReference type="Gene3D" id="3.40.630.30">
    <property type="match status" value="1"/>
</dbReference>
<evidence type="ECO:0000313" key="3">
    <source>
        <dbReference type="EMBL" id="CAL1545361.1"/>
    </source>
</evidence>
<dbReference type="InterPro" id="IPR013653">
    <property type="entry name" value="GCN5-like_dom"/>
</dbReference>
<evidence type="ECO:0000256" key="1">
    <source>
        <dbReference type="RuleBase" id="RU368002"/>
    </source>
</evidence>
<dbReference type="PANTHER" id="PTHR15298:SF1">
    <property type="entry name" value="GLYCINE N-ACYLTRANSFERASE-LIKE PROTEIN"/>
    <property type="match status" value="1"/>
</dbReference>
<dbReference type="PANTHER" id="PTHR15298">
    <property type="entry name" value="L-COA N-ACYLTRANSFERASE-RELATED"/>
    <property type="match status" value="1"/>
</dbReference>
<dbReference type="InterPro" id="IPR015938">
    <property type="entry name" value="Glycine_N-acyltransferase_N"/>
</dbReference>
<dbReference type="EMBL" id="CAXITT010000702">
    <property type="protein sequence ID" value="CAL1545361.1"/>
    <property type="molecule type" value="Genomic_DNA"/>
</dbReference>